<organism evidence="1">
    <name type="scientific">marine sediment metagenome</name>
    <dbReference type="NCBI Taxonomy" id="412755"/>
    <lineage>
        <taxon>unclassified sequences</taxon>
        <taxon>metagenomes</taxon>
        <taxon>ecological metagenomes</taxon>
    </lineage>
</organism>
<name>A0A0F9EZM7_9ZZZZ</name>
<reference evidence="1" key="1">
    <citation type="journal article" date="2015" name="Nature">
        <title>Complex archaea that bridge the gap between prokaryotes and eukaryotes.</title>
        <authorList>
            <person name="Spang A."/>
            <person name="Saw J.H."/>
            <person name="Jorgensen S.L."/>
            <person name="Zaremba-Niedzwiedzka K."/>
            <person name="Martijn J."/>
            <person name="Lind A.E."/>
            <person name="van Eijk R."/>
            <person name="Schleper C."/>
            <person name="Guy L."/>
            <person name="Ettema T.J."/>
        </authorList>
    </citation>
    <scope>NUCLEOTIDE SEQUENCE</scope>
</reference>
<gene>
    <name evidence="1" type="ORF">LCGC14_2367350</name>
</gene>
<dbReference type="AlphaFoldDB" id="A0A0F9EZM7"/>
<protein>
    <submittedName>
        <fullName evidence="1">Uncharacterized protein</fullName>
    </submittedName>
</protein>
<comment type="caution">
    <text evidence="1">The sequence shown here is derived from an EMBL/GenBank/DDBJ whole genome shotgun (WGS) entry which is preliminary data.</text>
</comment>
<dbReference type="EMBL" id="LAZR01034819">
    <property type="protein sequence ID" value="KKL41734.1"/>
    <property type="molecule type" value="Genomic_DNA"/>
</dbReference>
<evidence type="ECO:0000313" key="1">
    <source>
        <dbReference type="EMBL" id="KKL41734.1"/>
    </source>
</evidence>
<accession>A0A0F9EZM7</accession>
<sequence>MLDHTTIWIGRGEGEDYAIYGTKPSLSRTPETCHVCNHKSQYLEGKTVFDSICASAETFKLLPWIEDLLDSEMVELQLVFVSKSEAVPKPKRVRKKRVKKAK</sequence>
<proteinExistence type="predicted"/>